<dbReference type="Pfam" id="PF14905">
    <property type="entry name" value="OMP_b-brl_3"/>
    <property type="match status" value="1"/>
</dbReference>
<dbReference type="InterPro" id="IPR041700">
    <property type="entry name" value="OMP_b-brl_3"/>
</dbReference>
<dbReference type="EMBL" id="JAMWYS010000052">
    <property type="protein sequence ID" value="MCO4294036.1"/>
    <property type="molecule type" value="Genomic_DNA"/>
</dbReference>
<dbReference type="SUPFAM" id="SSF56935">
    <property type="entry name" value="Porins"/>
    <property type="match status" value="1"/>
</dbReference>
<dbReference type="AlphaFoldDB" id="A0A9X2F4A2"/>
<organism evidence="3 4">
    <name type="scientific">Solitalea agri</name>
    <dbReference type="NCBI Taxonomy" id="2953739"/>
    <lineage>
        <taxon>Bacteria</taxon>
        <taxon>Pseudomonadati</taxon>
        <taxon>Bacteroidota</taxon>
        <taxon>Sphingobacteriia</taxon>
        <taxon>Sphingobacteriales</taxon>
        <taxon>Sphingobacteriaceae</taxon>
        <taxon>Solitalea</taxon>
    </lineage>
</organism>
<name>A0A9X2F4A2_9SPHI</name>
<dbReference type="RefSeq" id="WP_252588864.1">
    <property type="nucleotide sequence ID" value="NZ_JAMWYS010000052.1"/>
</dbReference>
<reference evidence="3" key="1">
    <citation type="submission" date="2022-06" db="EMBL/GenBank/DDBJ databases">
        <title>Solitalea sp. MAHUQ-68 isolated from rhizospheric soil.</title>
        <authorList>
            <person name="Huq M.A."/>
        </authorList>
    </citation>
    <scope>NUCLEOTIDE SEQUENCE</scope>
    <source>
        <strain evidence="3">MAHUQ-68</strain>
    </source>
</reference>
<feature type="signal peptide" evidence="1">
    <location>
        <begin position="1"/>
        <end position="20"/>
    </location>
</feature>
<protein>
    <submittedName>
        <fullName evidence="3">Outer membrane beta-barrel family protein</fullName>
    </submittedName>
</protein>
<comment type="caution">
    <text evidence="3">The sequence shown here is derived from an EMBL/GenBank/DDBJ whole genome shotgun (WGS) entry which is preliminary data.</text>
</comment>
<evidence type="ECO:0000313" key="4">
    <source>
        <dbReference type="Proteomes" id="UP001155182"/>
    </source>
</evidence>
<sequence length="779" mass="87994">MKKNILLLFFGFLQSSALFAQKYISLKDSVTNRVVPAAIVKLIRAENNKLLHDVEANEYGVVLIPDSILKITPLVKVVCWHADYKNNLITVNFAAIKDTAIIRLLPLKQTLTEVTVSAKAVSLKQDAKGVKLDLLKEKNAKHWQLWEALKQIPGIEIDEQSMEVKYLGKRVGFEINGIASNAFLANLSTYLRMPSVRFSQIELEYYDPKQDGAVVINLVSNSPAKDGVGGTLNASVDLTTQLLSIPLFLKRKQHLFEMLTSINFNSMPKIESESGTTYLQSNNFLQAQNSNHSESKSFSTRLHTNHQLGKKHILDTEFGLRTNNNSSETYGGQQEWREISLYRSITSQNNKKGTGNAYSAGLTYLFQPQKDHKLQFSVDWDGSLNNNARMLESIIIGPALPTFNYSKKSEDEEKNFYSMLSYEYTHKQLGAFEAGFKYFNRNHESNFEYHLKQREGSADSLLLRASQNNYHFSALFLTWSRKLKRISMFASMKSDYSKDKITAITNTKYSFFTYAPHLSIQAKLDDKGVHNVSFSTGYKQLRPSLSSTNPIDDIQSGNNIIRGNPNLMPERNWYVNALYLANLQKLTFTLSSSFNRTKDAITGYSKVENDSVVVSGYDNLGLVNSGFVTLTVSYKPFPRITITPSLNGSINRFKNGLLTATSYPWNAEIDADYNAGKYVLLSSKVEYTKGDYFQLRNEGYFTTRLSASYVKGNVNASIFFNNINRFYNTIESVNEAEGLVRNVIIKNRQGNLGFSLFYNFGLSRVASQKGKGIEKDDVK</sequence>
<proteinExistence type="predicted"/>
<feature type="chain" id="PRO_5040989759" evidence="1">
    <location>
        <begin position="21"/>
        <end position="779"/>
    </location>
</feature>
<keyword evidence="1" id="KW-0732">Signal</keyword>
<evidence type="ECO:0000313" key="3">
    <source>
        <dbReference type="EMBL" id="MCO4294036.1"/>
    </source>
</evidence>
<gene>
    <name evidence="3" type="ORF">NF867_14310</name>
</gene>
<dbReference type="Proteomes" id="UP001155182">
    <property type="component" value="Unassembled WGS sequence"/>
</dbReference>
<keyword evidence="4" id="KW-1185">Reference proteome</keyword>
<evidence type="ECO:0000256" key="1">
    <source>
        <dbReference type="SAM" id="SignalP"/>
    </source>
</evidence>
<feature type="domain" description="Outer membrane protein beta-barrel" evidence="2">
    <location>
        <begin position="369"/>
        <end position="750"/>
    </location>
</feature>
<accession>A0A9X2F4A2</accession>
<evidence type="ECO:0000259" key="2">
    <source>
        <dbReference type="Pfam" id="PF14905"/>
    </source>
</evidence>